<feature type="transmembrane region" description="Helical" evidence="7">
    <location>
        <begin position="271"/>
        <end position="291"/>
    </location>
</feature>
<evidence type="ECO:0000313" key="11">
    <source>
        <dbReference type="Proteomes" id="UP000002601"/>
    </source>
</evidence>
<feature type="domain" description="Mechanosensitive ion channel MscS" evidence="8">
    <location>
        <begin position="551"/>
        <end position="606"/>
    </location>
</feature>
<evidence type="ECO:0000256" key="4">
    <source>
        <dbReference type="ARBA" id="ARBA00022692"/>
    </source>
</evidence>
<dbReference type="Gene3D" id="3.30.70.100">
    <property type="match status" value="1"/>
</dbReference>
<dbReference type="Pfam" id="PF21082">
    <property type="entry name" value="MS_channel_3rd"/>
    <property type="match status" value="1"/>
</dbReference>
<reference evidence="10 11" key="1">
    <citation type="submission" date="2009-06" db="EMBL/GenBank/DDBJ databases">
        <title>Complete sequence of Desulfovibrio salexigens DSM 2638.</title>
        <authorList>
            <consortium name="US DOE Joint Genome Institute"/>
            <person name="Lucas S."/>
            <person name="Copeland A."/>
            <person name="Lapidus A."/>
            <person name="Glavina del Rio T."/>
            <person name="Tice H."/>
            <person name="Bruce D."/>
            <person name="Goodwin L."/>
            <person name="Pitluck S."/>
            <person name="Munk A.C."/>
            <person name="Brettin T."/>
            <person name="Detter J.C."/>
            <person name="Han C."/>
            <person name="Tapia R."/>
            <person name="Larimer F."/>
            <person name="Land M."/>
            <person name="Hauser L."/>
            <person name="Kyrpides N."/>
            <person name="Anderson I."/>
            <person name="Wall J.D."/>
            <person name="Arkin A.P."/>
            <person name="Dehal P."/>
            <person name="Chivian D."/>
            <person name="Giles B."/>
            <person name="Hazen T.C."/>
        </authorList>
    </citation>
    <scope>NUCLEOTIDE SEQUENCE [LARGE SCALE GENOMIC DNA]</scope>
    <source>
        <strain evidence="11">ATCC 14822 / DSM 2638 / NCIMB 8403 / VKM B-1763</strain>
    </source>
</reference>
<evidence type="ECO:0000256" key="1">
    <source>
        <dbReference type="ARBA" id="ARBA00004651"/>
    </source>
</evidence>
<evidence type="ECO:0000259" key="9">
    <source>
        <dbReference type="Pfam" id="PF21082"/>
    </source>
</evidence>
<dbReference type="PANTHER" id="PTHR30460">
    <property type="entry name" value="MODERATE CONDUCTANCE MECHANOSENSITIVE CHANNEL YBIO"/>
    <property type="match status" value="1"/>
</dbReference>
<dbReference type="SUPFAM" id="SSF50182">
    <property type="entry name" value="Sm-like ribonucleoproteins"/>
    <property type="match status" value="1"/>
</dbReference>
<evidence type="ECO:0000256" key="6">
    <source>
        <dbReference type="ARBA" id="ARBA00023136"/>
    </source>
</evidence>
<evidence type="ECO:0000256" key="2">
    <source>
        <dbReference type="ARBA" id="ARBA00008017"/>
    </source>
</evidence>
<dbReference type="InterPro" id="IPR011066">
    <property type="entry name" value="MscS_channel_C_sf"/>
</dbReference>
<dbReference type="InterPro" id="IPR023408">
    <property type="entry name" value="MscS_beta-dom_sf"/>
</dbReference>
<comment type="similarity">
    <text evidence="2">Belongs to the MscS (TC 1.A.23) family.</text>
</comment>
<feature type="domain" description="Mechanosensitive ion channel MscS C-terminal" evidence="9">
    <location>
        <begin position="623"/>
        <end position="709"/>
    </location>
</feature>
<feature type="transmembrane region" description="Helical" evidence="7">
    <location>
        <begin position="196"/>
        <end position="216"/>
    </location>
</feature>
<sequence>MIRKTNFLYLVLIVAVVLIWAPNSYAEHGPGSVQEMVDVNNDSDTVQSIPVKMSLEQVNYILFGMANDRDRKNPSAEMRKEAAETTPKVLQYSGLSALSKAFRSGMAHTYERFSTFFSVAAVAQVEVPKVFQDILGSNLNMTPGEHGLALVLLTFVWGGGMFGYRKMTAGLQAKISQIPQYALWHTKVGRLLFRSCIDLVGLVFISFAVSAIYLLIFHDGSSGRPVLVSWWLSMATLEIISLVSSFLLAPAAPSLRIFNLNTDTARYVHRWNFRIAVVISVSVLMGSLLRLDHKSETIYLLVSSFAGFVVIAIISTLLFINRVNIMAFMLARTRAESMGRQLAGFWHVGVQIYFWSFWIFWELTLVVLGDDAMLPGFMTLLALPFYFIADMGIRKLVAFVAEIVVSSDEADEMDANYISRFQSFLISSFRVLLFCGTVFSLIDVWGFHFDLGERVVGAAFESISALIMAYVSWVFVSRFFERKIAEKRKDDEHSYEGDRFSTLLQLVKTFLFATIFIVTILIVLAALGVNIGSLIAGASVFGIAIGFGSQTLVKDIISGIFFLMDDAFRVGDYIETAGAKGTVEAISVRSIKLRHHRGFLYTIPFGAMEVVRNNTRDWAIMKLQYLVPFDTNVKEIKKIIKQINKSIRADEEFNEMLLDDIKCQGVMAMEEYGMRMRLKFMTRPGSQFTIRKHVLAMLREKFAEAGIEFARPRVSVQIPDGGELSDEERTAISAAALNDADKRMKEKTAVAAVPAVP</sequence>
<dbReference type="SUPFAM" id="SSF82861">
    <property type="entry name" value="Mechanosensitive channel protein MscS (YggB), transmembrane region"/>
    <property type="match status" value="1"/>
</dbReference>
<feature type="transmembrane region" description="Helical" evidence="7">
    <location>
        <begin position="534"/>
        <end position="553"/>
    </location>
</feature>
<proteinExistence type="inferred from homology"/>
<dbReference type="EMBL" id="CP001649">
    <property type="protein sequence ID" value="ACS81583.1"/>
    <property type="molecule type" value="Genomic_DNA"/>
</dbReference>
<comment type="subcellular location">
    <subcellularLocation>
        <location evidence="1">Cell membrane</location>
        <topology evidence="1">Multi-pass membrane protein</topology>
    </subcellularLocation>
</comment>
<feature type="transmembrane region" description="Helical" evidence="7">
    <location>
        <begin position="297"/>
        <end position="321"/>
    </location>
</feature>
<evidence type="ECO:0000256" key="7">
    <source>
        <dbReference type="SAM" id="Phobius"/>
    </source>
</evidence>
<dbReference type="InterPro" id="IPR010920">
    <property type="entry name" value="LSM_dom_sf"/>
</dbReference>
<gene>
    <name evidence="10" type="ordered locus">Desal_3537</name>
</gene>
<dbReference type="InterPro" id="IPR006685">
    <property type="entry name" value="MscS_channel_2nd"/>
</dbReference>
<feature type="transmembrane region" description="Helical" evidence="7">
    <location>
        <begin position="228"/>
        <end position="250"/>
    </location>
</feature>
<dbReference type="RefSeq" id="WP_015853399.1">
    <property type="nucleotide sequence ID" value="NC_012881.1"/>
</dbReference>
<dbReference type="PANTHER" id="PTHR30460:SF0">
    <property type="entry name" value="MODERATE CONDUCTANCE MECHANOSENSITIVE CHANNEL YBIO"/>
    <property type="match status" value="1"/>
</dbReference>
<dbReference type="Proteomes" id="UP000002601">
    <property type="component" value="Chromosome"/>
</dbReference>
<dbReference type="HOGENOM" id="CLU_013626_3_0_7"/>
<organism evidence="10 11">
    <name type="scientific">Maridesulfovibrio salexigens (strain ATCC 14822 / DSM 2638 / NCIMB 8403 / VKM B-1763)</name>
    <name type="common">Desulfovibrio salexigens</name>
    <dbReference type="NCBI Taxonomy" id="526222"/>
    <lineage>
        <taxon>Bacteria</taxon>
        <taxon>Pseudomonadati</taxon>
        <taxon>Thermodesulfobacteriota</taxon>
        <taxon>Desulfovibrionia</taxon>
        <taxon>Desulfovibrionales</taxon>
        <taxon>Desulfovibrionaceae</taxon>
        <taxon>Maridesulfovibrio</taxon>
    </lineage>
</organism>
<dbReference type="Pfam" id="PF00924">
    <property type="entry name" value="MS_channel_2nd"/>
    <property type="match status" value="1"/>
</dbReference>
<dbReference type="KEGG" id="dsa:Desal_3537"/>
<evidence type="ECO:0000256" key="3">
    <source>
        <dbReference type="ARBA" id="ARBA00022475"/>
    </source>
</evidence>
<keyword evidence="6 7" id="KW-0472">Membrane</keyword>
<dbReference type="InterPro" id="IPR045276">
    <property type="entry name" value="YbiO_bact"/>
</dbReference>
<dbReference type="SUPFAM" id="SSF82689">
    <property type="entry name" value="Mechanosensitive channel protein MscS (YggB), C-terminal domain"/>
    <property type="match status" value="1"/>
</dbReference>
<feature type="transmembrane region" description="Helical" evidence="7">
    <location>
        <begin position="509"/>
        <end position="528"/>
    </location>
</feature>
<dbReference type="Gene3D" id="1.10.287.1260">
    <property type="match status" value="1"/>
</dbReference>
<dbReference type="GO" id="GO:0005886">
    <property type="term" value="C:plasma membrane"/>
    <property type="evidence" value="ECO:0007669"/>
    <property type="project" value="UniProtKB-SubCell"/>
</dbReference>
<keyword evidence="4 7" id="KW-0812">Transmembrane</keyword>
<dbReference type="AlphaFoldDB" id="C6BTA2"/>
<evidence type="ECO:0000259" key="8">
    <source>
        <dbReference type="Pfam" id="PF00924"/>
    </source>
</evidence>
<keyword evidence="5 7" id="KW-1133">Transmembrane helix</keyword>
<protein>
    <submittedName>
        <fullName evidence="10">MscS Mechanosensitive ion channel</fullName>
    </submittedName>
</protein>
<feature type="transmembrane region" description="Helical" evidence="7">
    <location>
        <begin position="146"/>
        <end position="164"/>
    </location>
</feature>
<keyword evidence="11" id="KW-1185">Reference proteome</keyword>
<dbReference type="InterPro" id="IPR011014">
    <property type="entry name" value="MscS_channel_TM-2"/>
</dbReference>
<name>C6BTA2_MARSD</name>
<dbReference type="eggNOG" id="COG0668">
    <property type="taxonomic scope" value="Bacteria"/>
</dbReference>
<dbReference type="InterPro" id="IPR049278">
    <property type="entry name" value="MS_channel_C"/>
</dbReference>
<evidence type="ECO:0000313" key="10">
    <source>
        <dbReference type="EMBL" id="ACS81583.1"/>
    </source>
</evidence>
<evidence type="ECO:0000256" key="5">
    <source>
        <dbReference type="ARBA" id="ARBA00022989"/>
    </source>
</evidence>
<dbReference type="OrthoDB" id="9784565at2"/>
<dbReference type="GO" id="GO:0008381">
    <property type="term" value="F:mechanosensitive monoatomic ion channel activity"/>
    <property type="evidence" value="ECO:0007669"/>
    <property type="project" value="InterPro"/>
</dbReference>
<feature type="transmembrane region" description="Helical" evidence="7">
    <location>
        <begin position="372"/>
        <end position="389"/>
    </location>
</feature>
<accession>C6BTA2</accession>
<feature type="transmembrane region" description="Helical" evidence="7">
    <location>
        <begin position="455"/>
        <end position="480"/>
    </location>
</feature>
<feature type="transmembrane region" description="Helical" evidence="7">
    <location>
        <begin position="429"/>
        <end position="449"/>
    </location>
</feature>
<dbReference type="Gene3D" id="2.30.30.60">
    <property type="match status" value="1"/>
</dbReference>
<dbReference type="STRING" id="526222.Desal_3537"/>
<keyword evidence="3" id="KW-1003">Cell membrane</keyword>
<feature type="transmembrane region" description="Helical" evidence="7">
    <location>
        <begin position="342"/>
        <end position="360"/>
    </location>
</feature>